<dbReference type="InterPro" id="IPR044880">
    <property type="entry name" value="NCX_ion-bd_dom_sf"/>
</dbReference>
<comment type="caution">
    <text evidence="7">The sequence shown here is derived from an EMBL/GenBank/DDBJ whole genome shotgun (WGS) entry which is preliminary data.</text>
</comment>
<proteinExistence type="predicted"/>
<dbReference type="Gene3D" id="1.20.1420.30">
    <property type="entry name" value="NCX, central ion-binding region"/>
    <property type="match status" value="2"/>
</dbReference>
<protein>
    <submittedName>
        <fullName evidence="7">Solute carrier family 24 (Sodium/potassium/calcium exchanger), member 5</fullName>
    </submittedName>
</protein>
<dbReference type="GO" id="GO:0008273">
    <property type="term" value="F:calcium, potassium:sodium antiporter activity"/>
    <property type="evidence" value="ECO:0007669"/>
    <property type="project" value="TreeGrafter"/>
</dbReference>
<keyword evidence="3 5" id="KW-1133">Transmembrane helix</keyword>
<feature type="domain" description="Sodium/calcium exchanger membrane region" evidence="6">
    <location>
        <begin position="11"/>
        <end position="153"/>
    </location>
</feature>
<evidence type="ECO:0000256" key="3">
    <source>
        <dbReference type="ARBA" id="ARBA00022989"/>
    </source>
</evidence>
<dbReference type="PANTHER" id="PTHR10846:SF8">
    <property type="entry name" value="INNER MEMBRANE PROTEIN YRBG"/>
    <property type="match status" value="1"/>
</dbReference>
<name>A0A3S3UCI1_9BACT</name>
<dbReference type="Pfam" id="PF01699">
    <property type="entry name" value="Na_Ca_ex"/>
    <property type="match status" value="2"/>
</dbReference>
<evidence type="ECO:0000256" key="5">
    <source>
        <dbReference type="SAM" id="Phobius"/>
    </source>
</evidence>
<reference evidence="7 8" key="1">
    <citation type="submission" date="2017-01" db="EMBL/GenBank/DDBJ databases">
        <title>The cable genome- insights into the physiology and evolution of filamentous bacteria capable of sulfide oxidation via long distance electron transfer.</title>
        <authorList>
            <person name="Schreiber L."/>
            <person name="Bjerg J.T."/>
            <person name="Boggild A."/>
            <person name="Van De Vossenberg J."/>
            <person name="Meysman F."/>
            <person name="Nielsen L.P."/>
            <person name="Schramm A."/>
            <person name="Kjeldsen K.U."/>
        </authorList>
    </citation>
    <scope>NUCLEOTIDE SEQUENCE [LARGE SCALE GENOMIC DNA]</scope>
    <source>
        <strain evidence="7">MCF</strain>
    </source>
</reference>
<feature type="transmembrane region" description="Helical" evidence="5">
    <location>
        <begin position="245"/>
        <end position="270"/>
    </location>
</feature>
<dbReference type="GO" id="GO:0005886">
    <property type="term" value="C:plasma membrane"/>
    <property type="evidence" value="ECO:0007669"/>
    <property type="project" value="TreeGrafter"/>
</dbReference>
<dbReference type="PANTHER" id="PTHR10846">
    <property type="entry name" value="SODIUM/POTASSIUM/CALCIUM EXCHANGER"/>
    <property type="match status" value="1"/>
</dbReference>
<feature type="transmembrane region" description="Helical" evidence="5">
    <location>
        <begin position="291"/>
        <end position="310"/>
    </location>
</feature>
<accession>A0A3S3UCI1</accession>
<keyword evidence="2 5" id="KW-0812">Transmembrane</keyword>
<feature type="transmembrane region" description="Helical" evidence="5">
    <location>
        <begin position="322"/>
        <end position="342"/>
    </location>
</feature>
<dbReference type="GO" id="GO:0005262">
    <property type="term" value="F:calcium channel activity"/>
    <property type="evidence" value="ECO:0007669"/>
    <property type="project" value="TreeGrafter"/>
</dbReference>
<feature type="transmembrane region" description="Helical" evidence="5">
    <location>
        <begin position="107"/>
        <end position="129"/>
    </location>
</feature>
<dbReference type="Proteomes" id="UP000287853">
    <property type="component" value="Unassembled WGS sequence"/>
</dbReference>
<keyword evidence="4 5" id="KW-0472">Membrane</keyword>
<feature type="transmembrane region" description="Helical" evidence="5">
    <location>
        <begin position="135"/>
        <end position="155"/>
    </location>
</feature>
<comment type="subcellular location">
    <subcellularLocation>
        <location evidence="1">Membrane</location>
        <topology evidence="1">Multi-pass membrane protein</topology>
    </subcellularLocation>
</comment>
<gene>
    <name evidence="7" type="ORF">H206_03444</name>
</gene>
<dbReference type="AlphaFoldDB" id="A0A3S3UCI1"/>
<evidence type="ECO:0000313" key="7">
    <source>
        <dbReference type="EMBL" id="RWX46982.1"/>
    </source>
</evidence>
<sequence>MDLITAGGCLLIMLIAIYILAIMTDEYFIPSLDYISHQLNLPHNVAGASLMAMGSSAPELAIALTALFQGNGEHSDVGIGTIVGSAVFNILVITGASALARPAKITLAVVIRDCLVYVMSIVLLLFTFYDGQIHPFEALSFLVLYASYLLILYKWNSWFPKETMSEVEKNEKPKPHISEEQDSKGKDRRSIIDVINYWITKVLGIFAGDVEQSYLRVFFVSIAVIVGISWILVKSVIIFGDATAIPPVIVALTLLAAGTSAPDMISSVVVARQGRGDMAVANAVGSNIFDILVGLGLPWLIVIGIGMMTGGPTFVEVGTADLFNSTLVLLGTVFILFILLYTKRTLSRIEGGILILLYVIYVLWIWLGA</sequence>
<dbReference type="InterPro" id="IPR004837">
    <property type="entry name" value="NaCa_Exmemb"/>
</dbReference>
<evidence type="ECO:0000259" key="6">
    <source>
        <dbReference type="Pfam" id="PF01699"/>
    </source>
</evidence>
<evidence type="ECO:0000256" key="1">
    <source>
        <dbReference type="ARBA" id="ARBA00004141"/>
    </source>
</evidence>
<dbReference type="GO" id="GO:0006874">
    <property type="term" value="P:intracellular calcium ion homeostasis"/>
    <property type="evidence" value="ECO:0007669"/>
    <property type="project" value="TreeGrafter"/>
</dbReference>
<feature type="transmembrane region" description="Helical" evidence="5">
    <location>
        <begin position="79"/>
        <end position="100"/>
    </location>
</feature>
<evidence type="ECO:0000313" key="8">
    <source>
        <dbReference type="Proteomes" id="UP000287853"/>
    </source>
</evidence>
<organism evidence="7 8">
    <name type="scientific">Candidatus Electrothrix aarhusensis</name>
    <dbReference type="NCBI Taxonomy" id="1859131"/>
    <lineage>
        <taxon>Bacteria</taxon>
        <taxon>Pseudomonadati</taxon>
        <taxon>Thermodesulfobacteriota</taxon>
        <taxon>Desulfobulbia</taxon>
        <taxon>Desulfobulbales</taxon>
        <taxon>Desulfobulbaceae</taxon>
        <taxon>Candidatus Electrothrix</taxon>
    </lineage>
</organism>
<evidence type="ECO:0000256" key="2">
    <source>
        <dbReference type="ARBA" id="ARBA00022692"/>
    </source>
</evidence>
<dbReference type="EMBL" id="MTKO01000045">
    <property type="protein sequence ID" value="RWX46982.1"/>
    <property type="molecule type" value="Genomic_DNA"/>
</dbReference>
<feature type="domain" description="Sodium/calcium exchanger membrane region" evidence="6">
    <location>
        <begin position="217"/>
        <end position="366"/>
    </location>
</feature>
<dbReference type="InterPro" id="IPR004481">
    <property type="entry name" value="K/Na/Ca-exchanger"/>
</dbReference>
<dbReference type="NCBIfam" id="TIGR00367">
    <property type="entry name" value="calcium/sodium antiporter"/>
    <property type="match status" value="1"/>
</dbReference>
<evidence type="ECO:0000256" key="4">
    <source>
        <dbReference type="ARBA" id="ARBA00023136"/>
    </source>
</evidence>
<feature type="transmembrane region" description="Helical" evidence="5">
    <location>
        <begin position="214"/>
        <end position="233"/>
    </location>
</feature>
<feature type="transmembrane region" description="Helical" evidence="5">
    <location>
        <begin position="6"/>
        <end position="24"/>
    </location>
</feature>
<keyword evidence="8" id="KW-1185">Reference proteome</keyword>
<feature type="transmembrane region" description="Helical" evidence="5">
    <location>
        <begin position="349"/>
        <end position="367"/>
    </location>
</feature>